<dbReference type="Pfam" id="PF00225">
    <property type="entry name" value="Kinesin"/>
    <property type="match status" value="1"/>
</dbReference>
<sequence length="861" mass="95825">MSQRYNSLRLNYNCIGGQYGKILYISPGLAQNDHTTEVGSKTVTSDKHNVQETNALIQEETKKRTEHLERIHKDTLQDKDVTISNLRELILEHERKVFELESKTEGNSKFGTTPSSIQTHSSPTAKLLDQIDQLQREKEHLLYKLSEYESTNSSSYSSQFHGDFDEAVQMGSCTTDTEKELMLMKRDKHYLDQEIKKLKAENQKLRHILGKCGVVVSQVVSHEKQNGLISSPGDRTLLKSVHISSDSSVISLDQQLLLLKQELDYQINEIEKSDLKPDSQVSGGKLTHVQSSGKLGLEQEVYQLKEELRKKILDSDIVNTAFFQLKAAYVSLKEEVKDMPRNMGMLMSQVQKQIQQTLAEVNAKNKELVEKYLREMKLRKKLHNELVDLKGNIRVFCRIRPSIKEDGTEENDIVVSVDSNDDTLVAVNNNGKTQMFDVDKAFSMNSSQTQVFEEVSSLVRSVIDGYNVCIFAYGQTGSGKTFTMEGPQSDPGINQRALQLLFEETKSSEWQYEITASVMEIYNETMRDLLNVDTANKLEIRMKPEGGLHVPGLENVTVTCLSDVNKLFDIGRRNRVTASTNMNEHSSRSHCLLRVTVTGLNPTTGSKSLGYLNLVDLAGSERVSKSMAEGARLKEAQSINKSLACLGDVIHALRNKHGHVPYRNSKLTYLLQDSLGGDSKTLMIVQVSPVEKNVSETVCTLTFGQRVRNIELGTATRKVETVKSSLLTPGRPTSFSLSLPASPTTSEASTPQASPRSPLSMSSSTPQLNTRKRVSSASQKLSTPVGRIYASSSLTSVRTTTTPSSSPPTTARRLTNLATKQEVTPTSKSNGYSMINKSNLASRLVKSASSPQNLSARIDRR</sequence>
<reference evidence="10" key="1">
    <citation type="submission" date="2025-08" db="UniProtKB">
        <authorList>
            <consortium name="RefSeq"/>
        </authorList>
    </citation>
    <scope>IDENTIFICATION</scope>
</reference>
<dbReference type="GO" id="GO:0005524">
    <property type="term" value="F:ATP binding"/>
    <property type="evidence" value="ECO:0007669"/>
    <property type="project" value="UniProtKB-UniRule"/>
</dbReference>
<evidence type="ECO:0000256" key="3">
    <source>
        <dbReference type="ARBA" id="ARBA00022840"/>
    </source>
</evidence>
<dbReference type="RefSeq" id="XP_055891645.1">
    <property type="nucleotide sequence ID" value="XM_056035670.1"/>
</dbReference>
<keyword evidence="9" id="KW-1185">Reference proteome</keyword>
<keyword evidence="4" id="KW-0206">Cytoskeleton</keyword>
<dbReference type="PANTHER" id="PTHR47972">
    <property type="entry name" value="KINESIN-LIKE PROTEIN KLP-3"/>
    <property type="match status" value="1"/>
</dbReference>
<dbReference type="GO" id="GO:0008017">
    <property type="term" value="F:microtubule binding"/>
    <property type="evidence" value="ECO:0007669"/>
    <property type="project" value="InterPro"/>
</dbReference>
<dbReference type="GO" id="GO:0003777">
    <property type="term" value="F:microtubule motor activity"/>
    <property type="evidence" value="ECO:0007669"/>
    <property type="project" value="InterPro"/>
</dbReference>
<keyword evidence="2 5" id="KW-0547">Nucleotide-binding</keyword>
<dbReference type="Gene3D" id="3.40.850.10">
    <property type="entry name" value="Kinesin motor domain"/>
    <property type="match status" value="1"/>
</dbReference>
<dbReference type="InterPro" id="IPR027417">
    <property type="entry name" value="P-loop_NTPase"/>
</dbReference>
<dbReference type="GeneID" id="106054545"/>
<dbReference type="Proteomes" id="UP001165740">
    <property type="component" value="Chromosome 7"/>
</dbReference>
<evidence type="ECO:0000256" key="2">
    <source>
        <dbReference type="ARBA" id="ARBA00022741"/>
    </source>
</evidence>
<dbReference type="FunFam" id="3.40.850.10:FF:000113">
    <property type="entry name" value="Kinesin-like protein"/>
    <property type="match status" value="1"/>
</dbReference>
<feature type="region of interest" description="Disordered" evidence="7">
    <location>
        <begin position="842"/>
        <end position="861"/>
    </location>
</feature>
<feature type="compositionally biased region" description="Polar residues" evidence="7">
    <location>
        <begin position="842"/>
        <end position="855"/>
    </location>
</feature>
<evidence type="ECO:0000256" key="7">
    <source>
        <dbReference type="SAM" id="MobiDB-lite"/>
    </source>
</evidence>
<name>A0A9W3AWP7_BIOGL</name>
<proteinExistence type="inferred from homology"/>
<feature type="compositionally biased region" description="Polar residues" evidence="7">
    <location>
        <begin position="724"/>
        <end position="753"/>
    </location>
</feature>
<comment type="subcellular location">
    <subcellularLocation>
        <location evidence="1">Cytoplasm</location>
        <location evidence="1">Cytoskeleton</location>
    </subcellularLocation>
</comment>
<dbReference type="OMA" id="LHRSATF"/>
<evidence type="ECO:0000313" key="10">
    <source>
        <dbReference type="RefSeq" id="XP_055891645.1"/>
    </source>
</evidence>
<dbReference type="SMART" id="SM00129">
    <property type="entry name" value="KISc"/>
    <property type="match status" value="1"/>
</dbReference>
<dbReference type="InterPro" id="IPR001752">
    <property type="entry name" value="Kinesin_motor_dom"/>
</dbReference>
<accession>A0A9W3AWP7</accession>
<evidence type="ECO:0000313" key="9">
    <source>
        <dbReference type="Proteomes" id="UP001165740"/>
    </source>
</evidence>
<organism evidence="9 10">
    <name type="scientific">Biomphalaria glabrata</name>
    <name type="common">Bloodfluke planorb</name>
    <name type="synonym">Freshwater snail</name>
    <dbReference type="NCBI Taxonomy" id="6526"/>
    <lineage>
        <taxon>Eukaryota</taxon>
        <taxon>Metazoa</taxon>
        <taxon>Spiralia</taxon>
        <taxon>Lophotrochozoa</taxon>
        <taxon>Mollusca</taxon>
        <taxon>Gastropoda</taxon>
        <taxon>Heterobranchia</taxon>
        <taxon>Euthyneura</taxon>
        <taxon>Panpulmonata</taxon>
        <taxon>Hygrophila</taxon>
        <taxon>Lymnaeoidea</taxon>
        <taxon>Planorbidae</taxon>
        <taxon>Biomphalaria</taxon>
    </lineage>
</organism>
<evidence type="ECO:0000256" key="4">
    <source>
        <dbReference type="ARBA" id="ARBA00023212"/>
    </source>
</evidence>
<dbReference type="PRINTS" id="PR00380">
    <property type="entry name" value="KINESINHEAVY"/>
</dbReference>
<keyword evidence="6" id="KW-0175">Coiled coil</keyword>
<dbReference type="InterPro" id="IPR036961">
    <property type="entry name" value="Kinesin_motor_dom_sf"/>
</dbReference>
<keyword evidence="4" id="KW-0963">Cytoplasm</keyword>
<comment type="similarity">
    <text evidence="5">Belongs to the TRAFAC class myosin-kinesin ATPase superfamily. Kinesin family.</text>
</comment>
<feature type="coiled-coil region" evidence="6">
    <location>
        <begin position="83"/>
        <end position="151"/>
    </location>
</feature>
<dbReference type="OrthoDB" id="3176171at2759"/>
<dbReference type="CDD" id="cd01366">
    <property type="entry name" value="KISc_C_terminal"/>
    <property type="match status" value="1"/>
</dbReference>
<evidence type="ECO:0000256" key="5">
    <source>
        <dbReference type="PROSITE-ProRule" id="PRU00283"/>
    </source>
</evidence>
<dbReference type="PANTHER" id="PTHR47972:SF28">
    <property type="entry name" value="KINESIN-LIKE PROTEIN KLP-3"/>
    <property type="match status" value="1"/>
</dbReference>
<dbReference type="SUPFAM" id="SSF52540">
    <property type="entry name" value="P-loop containing nucleoside triphosphate hydrolases"/>
    <property type="match status" value="1"/>
</dbReference>
<dbReference type="InterPro" id="IPR027640">
    <property type="entry name" value="Kinesin-like_fam"/>
</dbReference>
<dbReference type="PROSITE" id="PS50067">
    <property type="entry name" value="KINESIN_MOTOR_2"/>
    <property type="match status" value="1"/>
</dbReference>
<protein>
    <submittedName>
        <fullName evidence="10">Kinesin-like protein KIFC3</fullName>
    </submittedName>
</protein>
<dbReference type="AlphaFoldDB" id="A0A9W3AWP7"/>
<keyword evidence="3 5" id="KW-0067">ATP-binding</keyword>
<feature type="region of interest" description="Disordered" evidence="7">
    <location>
        <begin position="724"/>
        <end position="783"/>
    </location>
</feature>
<keyword evidence="5" id="KW-0505">Motor protein</keyword>
<feature type="coiled-coil region" evidence="6">
    <location>
        <begin position="181"/>
        <end position="208"/>
    </location>
</feature>
<evidence type="ECO:0000256" key="6">
    <source>
        <dbReference type="SAM" id="Coils"/>
    </source>
</evidence>
<dbReference type="GO" id="GO:0015630">
    <property type="term" value="C:microtubule cytoskeleton"/>
    <property type="evidence" value="ECO:0007669"/>
    <property type="project" value="TreeGrafter"/>
</dbReference>
<dbReference type="GO" id="GO:0007018">
    <property type="term" value="P:microtubule-based movement"/>
    <property type="evidence" value="ECO:0007669"/>
    <property type="project" value="InterPro"/>
</dbReference>
<feature type="binding site" evidence="5">
    <location>
        <begin position="474"/>
        <end position="481"/>
    </location>
    <ligand>
        <name>ATP</name>
        <dbReference type="ChEBI" id="CHEBI:30616"/>
    </ligand>
</feature>
<feature type="compositionally biased region" description="Low complexity" evidence="7">
    <location>
        <begin position="754"/>
        <end position="766"/>
    </location>
</feature>
<gene>
    <name evidence="10" type="primary">LOC106054545</name>
</gene>
<feature type="domain" description="Kinesin motor" evidence="8">
    <location>
        <begin position="392"/>
        <end position="710"/>
    </location>
</feature>
<evidence type="ECO:0000256" key="1">
    <source>
        <dbReference type="ARBA" id="ARBA00004245"/>
    </source>
</evidence>
<feature type="region of interest" description="Disordered" evidence="7">
    <location>
        <begin position="792"/>
        <end position="811"/>
    </location>
</feature>
<evidence type="ECO:0000259" key="8">
    <source>
        <dbReference type="PROSITE" id="PS50067"/>
    </source>
</evidence>